<comment type="function">
    <text evidence="8 9 11">GTPase that plays an essential role in the late steps of ribosome biogenesis.</text>
</comment>
<evidence type="ECO:0000256" key="5">
    <source>
        <dbReference type="ARBA" id="ARBA00022741"/>
    </source>
</evidence>
<feature type="binding site" evidence="9">
    <location>
        <begin position="181"/>
        <end position="188"/>
    </location>
    <ligand>
        <name>GTP</name>
        <dbReference type="ChEBI" id="CHEBI:37565"/>
        <label>2</label>
    </ligand>
</feature>
<dbReference type="KEGG" id="fro:AALO17_12770"/>
<dbReference type="NCBIfam" id="TIGR03594">
    <property type="entry name" value="GTPase_EngA"/>
    <property type="match status" value="1"/>
</dbReference>
<feature type="binding site" evidence="9">
    <location>
        <begin position="293"/>
        <end position="296"/>
    </location>
    <ligand>
        <name>GTP</name>
        <dbReference type="ChEBI" id="CHEBI:37565"/>
        <label>2</label>
    </ligand>
</feature>
<dbReference type="InterPro" id="IPR027417">
    <property type="entry name" value="P-loop_NTPase"/>
</dbReference>
<comment type="similarity">
    <text evidence="1 9 10 11">Belongs to the TRAFAC class TrmE-Era-EngA-EngB-Septin-like GTPase superfamily. EngA (Der) GTPase family.</text>
</comment>
<dbReference type="EMBL" id="MPJZ01000045">
    <property type="protein sequence ID" value="OLU45727.1"/>
    <property type="molecule type" value="Genomic_DNA"/>
</dbReference>
<dbReference type="InterPro" id="IPR006073">
    <property type="entry name" value="GTP-bd"/>
</dbReference>
<dbReference type="Proteomes" id="UP000069771">
    <property type="component" value="Chromosome"/>
</dbReference>
<evidence type="ECO:0000313" key="13">
    <source>
        <dbReference type="EMBL" id="AMK54411.1"/>
    </source>
</evidence>
<sequence length="435" mass="48808">MIRGVAAIVGRPNVGKSTLFNRLLGERKSIVDDTPGVTRDRIYGDVEWLTQTFRLIDTGGIQLEDQDFGDEINMQVDIAIEEADVIIFLASAREGVTADDLAIARKLRKAGKPVVLAVNKADNEKLQMEVYDFYQLGLDDPITLSASHGIGIGDLLDRVMEKMPVRDLKPYEGVTSFCVIGRPNVGKSSLVNAILKEDRTIVSNVEGTTRDAIDTPFFYEGREYMIIDTAGIRKRGKIWENIEKYSILRAVSAIERSNVVLFLIDGEKGIRAQDKHVAGLAHEAGKGVIIVYNKWDAVEKDEKTMQQITKKIREEFKYLDYAPVAFVSALTGAKVQNLIPLIDQVHEMCTLRVPTNVLNDVILDAQMMNPPKPHNGRQLKIYYSSQVSVEPPTIVLFVNDPELLHFSYTRYIENRLREAFGFTGTPIHITARKRS</sequence>
<dbReference type="PIRSF" id="PIRSF006485">
    <property type="entry name" value="GTP-binding_EngA"/>
    <property type="match status" value="1"/>
</dbReference>
<dbReference type="FunFam" id="3.30.300.20:FF:000004">
    <property type="entry name" value="GTPase Der"/>
    <property type="match status" value="1"/>
</dbReference>
<feature type="binding site" evidence="9">
    <location>
        <begin position="10"/>
        <end position="17"/>
    </location>
    <ligand>
        <name>GTP</name>
        <dbReference type="ChEBI" id="CHEBI:37565"/>
        <label>1</label>
    </ligand>
</feature>
<evidence type="ECO:0000256" key="8">
    <source>
        <dbReference type="ARBA" id="ARBA00053470"/>
    </source>
</evidence>
<dbReference type="GeneID" id="78478004"/>
<dbReference type="InterPro" id="IPR015946">
    <property type="entry name" value="KH_dom-like_a/b"/>
</dbReference>
<keyword evidence="5 9" id="KW-0547">Nucleotide-binding</keyword>
<feature type="binding site" evidence="9">
    <location>
        <begin position="119"/>
        <end position="122"/>
    </location>
    <ligand>
        <name>GTP</name>
        <dbReference type="ChEBI" id="CHEBI:37565"/>
        <label>1</label>
    </ligand>
</feature>
<dbReference type="Gene3D" id="3.30.300.20">
    <property type="match status" value="1"/>
</dbReference>
<evidence type="ECO:0000313" key="15">
    <source>
        <dbReference type="Proteomes" id="UP000069771"/>
    </source>
</evidence>
<dbReference type="GO" id="GO:0042254">
    <property type="term" value="P:ribosome biogenesis"/>
    <property type="evidence" value="ECO:0007669"/>
    <property type="project" value="UniProtKB-KW"/>
</dbReference>
<evidence type="ECO:0000256" key="1">
    <source>
        <dbReference type="ARBA" id="ARBA00008279"/>
    </source>
</evidence>
<dbReference type="GO" id="GO:0043022">
    <property type="term" value="F:ribosome binding"/>
    <property type="evidence" value="ECO:0007669"/>
    <property type="project" value="TreeGrafter"/>
</dbReference>
<dbReference type="InterPro" id="IPR005225">
    <property type="entry name" value="Small_GTP-bd"/>
</dbReference>
<dbReference type="CDD" id="cd01894">
    <property type="entry name" value="EngA1"/>
    <property type="match status" value="1"/>
</dbReference>
<evidence type="ECO:0000256" key="7">
    <source>
        <dbReference type="ARBA" id="ARBA00032345"/>
    </source>
</evidence>
<dbReference type="PATRIC" id="fig|1702221.3.peg.1231"/>
<feature type="binding site" evidence="9">
    <location>
        <begin position="57"/>
        <end position="61"/>
    </location>
    <ligand>
        <name>GTP</name>
        <dbReference type="ChEBI" id="CHEBI:37565"/>
        <label>1</label>
    </ligand>
</feature>
<feature type="domain" description="EngA-type G" evidence="12">
    <location>
        <begin position="4"/>
        <end position="167"/>
    </location>
</feature>
<dbReference type="InterPro" id="IPR031166">
    <property type="entry name" value="G_ENGA"/>
</dbReference>
<dbReference type="FunFam" id="3.40.50.300:FF:000040">
    <property type="entry name" value="GTPase Der"/>
    <property type="match status" value="1"/>
</dbReference>
<gene>
    <name evidence="9" type="primary">der</name>
    <name evidence="13" type="ORF">AALO17_12770</name>
    <name evidence="14" type="ORF">BO223_04350</name>
</gene>
<evidence type="ECO:0000256" key="2">
    <source>
        <dbReference type="ARBA" id="ARBA00020953"/>
    </source>
</evidence>
<dbReference type="AlphaFoldDB" id="A0A140DUT4"/>
<dbReference type="Proteomes" id="UP000186758">
    <property type="component" value="Unassembled WGS sequence"/>
</dbReference>
<accession>A0A140DUT4</accession>
<dbReference type="SUPFAM" id="SSF52540">
    <property type="entry name" value="P-loop containing nucleoside triphosphate hydrolases"/>
    <property type="match status" value="2"/>
</dbReference>
<name>A0A140DUT4_9FIRM</name>
<dbReference type="Pfam" id="PF01926">
    <property type="entry name" value="MMR_HSR1"/>
    <property type="match status" value="2"/>
</dbReference>
<dbReference type="FunFam" id="3.40.50.300:FF:000057">
    <property type="entry name" value="GTPase Der"/>
    <property type="match status" value="1"/>
</dbReference>
<feature type="binding site" evidence="9">
    <location>
        <begin position="228"/>
        <end position="232"/>
    </location>
    <ligand>
        <name>GTP</name>
        <dbReference type="ChEBI" id="CHEBI:37565"/>
        <label>2</label>
    </ligand>
</feature>
<dbReference type="InterPro" id="IPR016484">
    <property type="entry name" value="GTPase_Der"/>
</dbReference>
<dbReference type="Pfam" id="PF14714">
    <property type="entry name" value="KH_dom-like"/>
    <property type="match status" value="1"/>
</dbReference>
<comment type="subunit">
    <text evidence="9">Associates with the 50S ribosomal subunit.</text>
</comment>
<evidence type="ECO:0000256" key="10">
    <source>
        <dbReference type="PROSITE-ProRule" id="PRU01049"/>
    </source>
</evidence>
<keyword evidence="4 11" id="KW-0677">Repeat</keyword>
<dbReference type="OrthoDB" id="9805918at2"/>
<evidence type="ECO:0000256" key="9">
    <source>
        <dbReference type="HAMAP-Rule" id="MF_00195"/>
    </source>
</evidence>
<evidence type="ECO:0000313" key="14">
    <source>
        <dbReference type="EMBL" id="OLU45727.1"/>
    </source>
</evidence>
<keyword evidence="6 9" id="KW-0342">GTP-binding</keyword>
<evidence type="ECO:0000259" key="12">
    <source>
        <dbReference type="PROSITE" id="PS51712"/>
    </source>
</evidence>
<evidence type="ECO:0000256" key="11">
    <source>
        <dbReference type="RuleBase" id="RU004481"/>
    </source>
</evidence>
<dbReference type="PANTHER" id="PTHR43834">
    <property type="entry name" value="GTPASE DER"/>
    <property type="match status" value="1"/>
</dbReference>
<proteinExistence type="inferred from homology"/>
<evidence type="ECO:0000256" key="6">
    <source>
        <dbReference type="ARBA" id="ARBA00023134"/>
    </source>
</evidence>
<reference evidence="13 15" key="1">
    <citation type="journal article" date="2016" name="Gut Pathog.">
        <title>Whole genome sequencing of "Faecalibaculum rodentium" ALO17, isolated from C57BL/6J laboratory mouse feces.</title>
        <authorList>
            <person name="Lim S."/>
            <person name="Chang D.H."/>
            <person name="Ahn S."/>
            <person name="Kim B.C."/>
        </authorList>
    </citation>
    <scope>NUCLEOTIDE SEQUENCE [LARGE SCALE GENOMIC DNA]</scope>
    <source>
        <strain evidence="13 15">Alo17</strain>
    </source>
</reference>
<organism evidence="13 15">
    <name type="scientific">Faecalibaculum rodentium</name>
    <dbReference type="NCBI Taxonomy" id="1702221"/>
    <lineage>
        <taxon>Bacteria</taxon>
        <taxon>Bacillati</taxon>
        <taxon>Bacillota</taxon>
        <taxon>Erysipelotrichia</taxon>
        <taxon>Erysipelotrichales</taxon>
        <taxon>Erysipelotrichaceae</taxon>
        <taxon>Faecalibaculum</taxon>
    </lineage>
</organism>
<dbReference type="RefSeq" id="WP_067556720.1">
    <property type="nucleotide sequence ID" value="NZ_CAJTBG010000030.1"/>
</dbReference>
<protein>
    <recommendedName>
        <fullName evidence="2 9">GTPase Der</fullName>
    </recommendedName>
    <alternativeName>
        <fullName evidence="7 9">GTP-binding protein EngA</fullName>
    </alternativeName>
</protein>
<dbReference type="CDD" id="cd01895">
    <property type="entry name" value="EngA2"/>
    <property type="match status" value="1"/>
</dbReference>
<reference evidence="14 16" key="2">
    <citation type="submission" date="2016-11" db="EMBL/GenBank/DDBJ databases">
        <title>Description of two novel members of the family Erysipelotrichaceae: Ileibacterium lipovorans gen. nov., sp. nov. and Dubosiella newyorkensis, gen. nov., sp. nov.</title>
        <authorList>
            <person name="Cox L.M."/>
            <person name="Sohn J."/>
            <person name="Tyrrell K.L."/>
            <person name="Citron D.M."/>
            <person name="Lawson P.A."/>
            <person name="Patel N.B."/>
            <person name="Iizumi T."/>
            <person name="Perez-Perez G.I."/>
            <person name="Goldstein E.J."/>
            <person name="Blaser M.J."/>
        </authorList>
    </citation>
    <scope>NUCLEOTIDE SEQUENCE [LARGE SCALE GENOMIC DNA]</scope>
    <source>
        <strain evidence="14 16">NYU-BL-K8</strain>
    </source>
</reference>
<dbReference type="NCBIfam" id="TIGR00231">
    <property type="entry name" value="small_GTP"/>
    <property type="match status" value="2"/>
</dbReference>
<dbReference type="STRING" id="1702221.AALO17_12770"/>
<dbReference type="Gene3D" id="3.40.50.300">
    <property type="entry name" value="P-loop containing nucleotide triphosphate hydrolases"/>
    <property type="match status" value="2"/>
</dbReference>
<evidence type="ECO:0000256" key="3">
    <source>
        <dbReference type="ARBA" id="ARBA00022517"/>
    </source>
</evidence>
<keyword evidence="3 9" id="KW-0690">Ribosome biogenesis</keyword>
<feature type="domain" description="EngA-type G" evidence="12">
    <location>
        <begin position="175"/>
        <end position="350"/>
    </location>
</feature>
<dbReference type="EMBL" id="CP011391">
    <property type="protein sequence ID" value="AMK54411.1"/>
    <property type="molecule type" value="Genomic_DNA"/>
</dbReference>
<evidence type="ECO:0000256" key="4">
    <source>
        <dbReference type="ARBA" id="ARBA00022737"/>
    </source>
</evidence>
<dbReference type="PANTHER" id="PTHR43834:SF6">
    <property type="entry name" value="GTPASE DER"/>
    <property type="match status" value="1"/>
</dbReference>
<evidence type="ECO:0000313" key="16">
    <source>
        <dbReference type="Proteomes" id="UP000186758"/>
    </source>
</evidence>
<dbReference type="InterPro" id="IPR032859">
    <property type="entry name" value="KH_dom-like"/>
</dbReference>
<keyword evidence="15" id="KW-1185">Reference proteome</keyword>
<dbReference type="PROSITE" id="PS51712">
    <property type="entry name" value="G_ENGA"/>
    <property type="match status" value="2"/>
</dbReference>
<dbReference type="HAMAP" id="MF_00195">
    <property type="entry name" value="GTPase_Der"/>
    <property type="match status" value="1"/>
</dbReference>
<dbReference type="GO" id="GO:0005525">
    <property type="term" value="F:GTP binding"/>
    <property type="evidence" value="ECO:0007669"/>
    <property type="project" value="UniProtKB-UniRule"/>
</dbReference>